<comment type="cofactor">
    <cofactor evidence="1">
        <name>FAD</name>
        <dbReference type="ChEBI" id="CHEBI:57692"/>
    </cofactor>
</comment>
<keyword evidence="9" id="KW-0411">Iron-sulfur</keyword>
<protein>
    <recommendedName>
        <fullName evidence="2">ferredoxin--NADP(+) reductase</fullName>
        <ecNumber evidence="2">1.18.1.2</ecNumber>
    </recommendedName>
</protein>
<keyword evidence="7" id="KW-0560">Oxidoreductase</keyword>
<keyword evidence="6" id="KW-0521">NADP</keyword>
<comment type="caution">
    <text evidence="12">The sequence shown here is derived from an EMBL/GenBank/DDBJ whole genome shotgun (WGS) entry which is preliminary data.</text>
</comment>
<evidence type="ECO:0000256" key="7">
    <source>
        <dbReference type="ARBA" id="ARBA00023002"/>
    </source>
</evidence>
<name>A0A561UQ55_9ACTN</name>
<dbReference type="SUPFAM" id="SSF54862">
    <property type="entry name" value="4Fe-4S ferredoxins"/>
    <property type="match status" value="1"/>
</dbReference>
<evidence type="ECO:0000256" key="10">
    <source>
        <dbReference type="ARBA" id="ARBA00047776"/>
    </source>
</evidence>
<keyword evidence="4" id="KW-0479">Metal-binding</keyword>
<dbReference type="Proteomes" id="UP000317940">
    <property type="component" value="Unassembled WGS sequence"/>
</dbReference>
<reference evidence="12 13" key="1">
    <citation type="submission" date="2019-06" db="EMBL/GenBank/DDBJ databases">
        <title>Sequencing the genomes of 1000 actinobacteria strains.</title>
        <authorList>
            <person name="Klenk H.-P."/>
        </authorList>
    </citation>
    <scope>NUCLEOTIDE SEQUENCE [LARGE SCALE GENOMIC DNA]</scope>
    <source>
        <strain evidence="12 13">DSM 44826</strain>
    </source>
</reference>
<dbReference type="InterPro" id="IPR023753">
    <property type="entry name" value="FAD/NAD-binding_dom"/>
</dbReference>
<dbReference type="CDD" id="cd04410">
    <property type="entry name" value="DMSOR_beta-like"/>
    <property type="match status" value="1"/>
</dbReference>
<evidence type="ECO:0000256" key="4">
    <source>
        <dbReference type="ARBA" id="ARBA00022723"/>
    </source>
</evidence>
<evidence type="ECO:0000256" key="1">
    <source>
        <dbReference type="ARBA" id="ARBA00001974"/>
    </source>
</evidence>
<dbReference type="Gene3D" id="3.30.70.20">
    <property type="match status" value="1"/>
</dbReference>
<dbReference type="PROSITE" id="PS51379">
    <property type="entry name" value="4FE4S_FER_2"/>
    <property type="match status" value="1"/>
</dbReference>
<evidence type="ECO:0000313" key="13">
    <source>
        <dbReference type="Proteomes" id="UP000317940"/>
    </source>
</evidence>
<sequence>MAYAITQTCCTDATCVSVCPVNCIHPTPEEPGFGAAELLHIDPVACIDCGACADACPVDAIFPVDRLAGSLAPYGELNRRYYEENPTDHQWGRPSFPTSLPDGFGTLRVAVVGTGPAAAYTAQQLLRTAGAEVVMIDRLPVAGGLLRHGVAPDHQSTKRIAEGFAQLYRHPRLRMHLNVEIGRDLTHAELAAHHHAVVYATGAAGERRLGVPGEQLPGVLGAGRAVGWYNADPTVPADAVELDGVRRAVVIGNGNVALDVARILLADPEELGGTDIADHALAALRCSGLREVVLLGRRGPGEAAYTRPEFLALRQLPGVSVVLDADSVPDGGGKAELLDGLPVERVDWSQPPPQGRRIVLAFEREAAEFTGTERVEAVRLAGGELIPAGLVVRAAGFQRQPVPDLPFDPAGAAVPHQGGRVAPGTYLAGWVKRGPTGGIGANRACAEETVAALLADAAAGLLTAPPGEPAEFDRLVRRRCPGATGLRELRAIDRAERALGAAGGRPRVKLATVPELLAVGRR</sequence>
<dbReference type="InterPro" id="IPR017900">
    <property type="entry name" value="4Fe4S_Fe_S_CS"/>
</dbReference>
<dbReference type="EMBL" id="VIWT01000001">
    <property type="protein sequence ID" value="TWG01492.1"/>
    <property type="molecule type" value="Genomic_DNA"/>
</dbReference>
<proteinExistence type="predicted"/>
<evidence type="ECO:0000256" key="9">
    <source>
        <dbReference type="ARBA" id="ARBA00023014"/>
    </source>
</evidence>
<dbReference type="GO" id="GO:0004324">
    <property type="term" value="F:ferredoxin-NADP+ reductase activity"/>
    <property type="evidence" value="ECO:0007669"/>
    <property type="project" value="UniProtKB-EC"/>
</dbReference>
<dbReference type="RefSeq" id="WP_145907842.1">
    <property type="nucleotide sequence ID" value="NZ_BAAAMZ010000007.1"/>
</dbReference>
<dbReference type="AlphaFoldDB" id="A0A561UQ55"/>
<keyword evidence="13" id="KW-1185">Reference proteome</keyword>
<dbReference type="EC" id="1.18.1.2" evidence="2"/>
<keyword evidence="5" id="KW-0274">FAD</keyword>
<keyword evidence="8" id="KW-0408">Iron</keyword>
<dbReference type="Pfam" id="PF07992">
    <property type="entry name" value="Pyr_redox_2"/>
    <property type="match status" value="1"/>
</dbReference>
<dbReference type="GO" id="GO:0046872">
    <property type="term" value="F:metal ion binding"/>
    <property type="evidence" value="ECO:0007669"/>
    <property type="project" value="UniProtKB-KW"/>
</dbReference>
<dbReference type="PANTHER" id="PTHR48467:SF1">
    <property type="entry name" value="GLUTAMATE SYNTHASE 1 [NADH], CHLOROPLASTIC-LIKE"/>
    <property type="match status" value="1"/>
</dbReference>
<organism evidence="12 13">
    <name type="scientific">Kitasatospora viridis</name>
    <dbReference type="NCBI Taxonomy" id="281105"/>
    <lineage>
        <taxon>Bacteria</taxon>
        <taxon>Bacillati</taxon>
        <taxon>Actinomycetota</taxon>
        <taxon>Actinomycetes</taxon>
        <taxon>Kitasatosporales</taxon>
        <taxon>Streptomycetaceae</taxon>
        <taxon>Kitasatospora</taxon>
    </lineage>
</organism>
<dbReference type="PRINTS" id="PR00419">
    <property type="entry name" value="ADXRDTASE"/>
</dbReference>
<keyword evidence="3" id="KW-0285">Flavoprotein</keyword>
<evidence type="ECO:0000256" key="8">
    <source>
        <dbReference type="ARBA" id="ARBA00023004"/>
    </source>
</evidence>
<evidence type="ECO:0000256" key="3">
    <source>
        <dbReference type="ARBA" id="ARBA00022630"/>
    </source>
</evidence>
<evidence type="ECO:0000259" key="11">
    <source>
        <dbReference type="PROSITE" id="PS51379"/>
    </source>
</evidence>
<evidence type="ECO:0000256" key="5">
    <source>
        <dbReference type="ARBA" id="ARBA00022827"/>
    </source>
</evidence>
<evidence type="ECO:0000313" key="12">
    <source>
        <dbReference type="EMBL" id="TWG01492.1"/>
    </source>
</evidence>
<accession>A0A561UQ55</accession>
<feature type="domain" description="4Fe-4S ferredoxin-type" evidence="11">
    <location>
        <begin position="37"/>
        <end position="66"/>
    </location>
</feature>
<comment type="catalytic activity">
    <reaction evidence="10">
        <text>2 reduced [2Fe-2S]-[ferredoxin] + NADP(+) + H(+) = 2 oxidized [2Fe-2S]-[ferredoxin] + NADPH</text>
        <dbReference type="Rhea" id="RHEA:20125"/>
        <dbReference type="Rhea" id="RHEA-COMP:10000"/>
        <dbReference type="Rhea" id="RHEA-COMP:10001"/>
        <dbReference type="ChEBI" id="CHEBI:15378"/>
        <dbReference type="ChEBI" id="CHEBI:33737"/>
        <dbReference type="ChEBI" id="CHEBI:33738"/>
        <dbReference type="ChEBI" id="CHEBI:57783"/>
        <dbReference type="ChEBI" id="CHEBI:58349"/>
        <dbReference type="EC" id="1.18.1.2"/>
    </reaction>
</comment>
<dbReference type="OrthoDB" id="289202at2"/>
<dbReference type="InterPro" id="IPR055275">
    <property type="entry name" value="Ferredox_Rdtase"/>
</dbReference>
<dbReference type="PROSITE" id="PS00198">
    <property type="entry name" value="4FE4S_FER_1"/>
    <property type="match status" value="1"/>
</dbReference>
<dbReference type="Gene3D" id="3.40.50.720">
    <property type="entry name" value="NAD(P)-binding Rossmann-like Domain"/>
    <property type="match status" value="2"/>
</dbReference>
<dbReference type="GO" id="GO:0051536">
    <property type="term" value="F:iron-sulfur cluster binding"/>
    <property type="evidence" value="ECO:0007669"/>
    <property type="project" value="UniProtKB-KW"/>
</dbReference>
<gene>
    <name evidence="12" type="ORF">FHX73_115393</name>
</gene>
<evidence type="ECO:0000256" key="2">
    <source>
        <dbReference type="ARBA" id="ARBA00013223"/>
    </source>
</evidence>
<dbReference type="SUPFAM" id="SSF51971">
    <property type="entry name" value="Nucleotide-binding domain"/>
    <property type="match status" value="1"/>
</dbReference>
<evidence type="ECO:0000256" key="6">
    <source>
        <dbReference type="ARBA" id="ARBA00022857"/>
    </source>
</evidence>
<dbReference type="PANTHER" id="PTHR48467">
    <property type="entry name" value="GLUTAMATE SYNTHASE 1 [NADH], CHLOROPLASTIC-LIKE"/>
    <property type="match status" value="1"/>
</dbReference>
<dbReference type="InterPro" id="IPR017896">
    <property type="entry name" value="4Fe4S_Fe-S-bd"/>
</dbReference>
<dbReference type="Pfam" id="PF00037">
    <property type="entry name" value="Fer4"/>
    <property type="match status" value="1"/>
</dbReference>